<organism evidence="3 4">
    <name type="scientific">Brevibacterium jeotgali</name>
    <dbReference type="NCBI Taxonomy" id="1262550"/>
    <lineage>
        <taxon>Bacteria</taxon>
        <taxon>Bacillati</taxon>
        <taxon>Actinomycetota</taxon>
        <taxon>Actinomycetes</taxon>
        <taxon>Micrococcales</taxon>
        <taxon>Brevibacteriaceae</taxon>
        <taxon>Brevibacterium</taxon>
    </lineage>
</organism>
<dbReference type="OrthoDB" id="9804695at2"/>
<dbReference type="AlphaFoldDB" id="A0A2H1L2Z2"/>
<feature type="region of interest" description="Disordered" evidence="1">
    <location>
        <begin position="1"/>
        <end position="27"/>
    </location>
</feature>
<evidence type="ECO:0000259" key="2">
    <source>
        <dbReference type="SMART" id="SM00881"/>
    </source>
</evidence>
<dbReference type="SMART" id="SM00881">
    <property type="entry name" value="CoA_binding"/>
    <property type="match status" value="1"/>
</dbReference>
<feature type="compositionally biased region" description="Low complexity" evidence="1">
    <location>
        <begin position="1"/>
        <end position="21"/>
    </location>
</feature>
<feature type="domain" description="CoA-binding" evidence="2">
    <location>
        <begin position="37"/>
        <end position="131"/>
    </location>
</feature>
<reference evidence="4" key="1">
    <citation type="submission" date="2017-03" db="EMBL/GenBank/DDBJ databases">
        <authorList>
            <person name="Monnet C."/>
        </authorList>
    </citation>
    <scope>NUCLEOTIDE SEQUENCE [LARGE SCALE GENOMIC DNA]</scope>
    <source>
        <strain evidence="4">SJ5-8</strain>
    </source>
</reference>
<dbReference type="SUPFAM" id="SSF51735">
    <property type="entry name" value="NAD(P)-binding Rossmann-fold domains"/>
    <property type="match status" value="1"/>
</dbReference>
<dbReference type="Gene3D" id="3.40.50.720">
    <property type="entry name" value="NAD(P)-binding Rossmann-like Domain"/>
    <property type="match status" value="1"/>
</dbReference>
<dbReference type="InterPro" id="IPR003781">
    <property type="entry name" value="CoA-bd"/>
</dbReference>
<dbReference type="EMBL" id="FXZM01000002">
    <property type="protein sequence ID" value="SMY11085.1"/>
    <property type="molecule type" value="Genomic_DNA"/>
</dbReference>
<dbReference type="PANTHER" id="PTHR33303:SF2">
    <property type="entry name" value="COA-BINDING DOMAIN-CONTAINING PROTEIN"/>
    <property type="match status" value="1"/>
</dbReference>
<sequence>MTEQTAHQQTEQQAEQQQTAAPGRSWVGPSATQRLQMLREASSVAIVGASAKPARASNFVGTYLLSSSNYRVYFINPREKEILGHPVYPSLEDLPEVPDIVDVFRRNDDLPDVAREAVAIGAKSLWIQLGLWNEEAARIAEEAGLSVAMDRCLKIEHARFHGGLNLAGFNTGVISSKRQTLA</sequence>
<proteinExistence type="predicted"/>
<dbReference type="Pfam" id="PF13380">
    <property type="entry name" value="CoA_binding_2"/>
    <property type="match status" value="1"/>
</dbReference>
<dbReference type="Proteomes" id="UP000234462">
    <property type="component" value="Unassembled WGS sequence"/>
</dbReference>
<keyword evidence="4" id="KW-1185">Reference proteome</keyword>
<evidence type="ECO:0000256" key="1">
    <source>
        <dbReference type="SAM" id="MobiDB-lite"/>
    </source>
</evidence>
<dbReference type="PANTHER" id="PTHR33303">
    <property type="entry name" value="CYTOPLASMIC PROTEIN-RELATED"/>
    <property type="match status" value="1"/>
</dbReference>
<accession>A0A2H1L2Z2</accession>
<dbReference type="RefSeq" id="WP_101587720.1">
    <property type="nucleotide sequence ID" value="NZ_FXZM01000002.1"/>
</dbReference>
<dbReference type="InterPro" id="IPR036291">
    <property type="entry name" value="NAD(P)-bd_dom_sf"/>
</dbReference>
<protein>
    <recommendedName>
        <fullName evidence="2">CoA-binding domain-containing protein</fullName>
    </recommendedName>
</protein>
<name>A0A2H1L2Z2_9MICO</name>
<evidence type="ECO:0000313" key="3">
    <source>
        <dbReference type="EMBL" id="SMY11085.1"/>
    </source>
</evidence>
<gene>
    <name evidence="3" type="ORF">BJEO58_00667</name>
</gene>
<evidence type="ECO:0000313" key="4">
    <source>
        <dbReference type="Proteomes" id="UP000234462"/>
    </source>
</evidence>